<sequence length="177" mass="20693">MANQVIYDVVQTGYLTDKKHLASRGVATCVILAVYHRINGQSQILLRYLSDEQMPQLNNLNTSLLELIEETIAELIYEDNVLEFNHIIFAGGAISDINGMVEVEILNMVDNPLIQPSADGLDSGITMKGLHDFLRCVKFVTRHYRERRYRERHYREYKKRHYSERHYREDSFIGKEE</sequence>
<dbReference type="EMBL" id="CAJNOQ010048251">
    <property type="protein sequence ID" value="CAF1643365.1"/>
    <property type="molecule type" value="Genomic_DNA"/>
</dbReference>
<reference evidence="1" key="1">
    <citation type="submission" date="2021-02" db="EMBL/GenBank/DDBJ databases">
        <authorList>
            <person name="Nowell W R."/>
        </authorList>
    </citation>
    <scope>NUCLEOTIDE SEQUENCE</scope>
</reference>
<name>A0A816DZG6_9BILA</name>
<evidence type="ECO:0000313" key="3">
    <source>
        <dbReference type="Proteomes" id="UP000663829"/>
    </source>
</evidence>
<protein>
    <submittedName>
        <fullName evidence="1">Uncharacterized protein</fullName>
    </submittedName>
</protein>
<dbReference type="EMBL" id="CAJOBC010117478">
    <property type="protein sequence ID" value="CAF4558488.1"/>
    <property type="molecule type" value="Genomic_DNA"/>
</dbReference>
<dbReference type="Proteomes" id="UP000663829">
    <property type="component" value="Unassembled WGS sequence"/>
</dbReference>
<accession>A0A816DZG6</accession>
<dbReference type="AlphaFoldDB" id="A0A816DZG6"/>
<gene>
    <name evidence="1" type="ORF">GPM918_LOCUS45072</name>
    <name evidence="2" type="ORF">SRO942_LOCUS47280</name>
</gene>
<keyword evidence="3" id="KW-1185">Reference proteome</keyword>
<organism evidence="1 3">
    <name type="scientific">Didymodactylos carnosus</name>
    <dbReference type="NCBI Taxonomy" id="1234261"/>
    <lineage>
        <taxon>Eukaryota</taxon>
        <taxon>Metazoa</taxon>
        <taxon>Spiralia</taxon>
        <taxon>Gnathifera</taxon>
        <taxon>Rotifera</taxon>
        <taxon>Eurotatoria</taxon>
        <taxon>Bdelloidea</taxon>
        <taxon>Philodinida</taxon>
        <taxon>Philodinidae</taxon>
        <taxon>Didymodactylos</taxon>
    </lineage>
</organism>
<evidence type="ECO:0000313" key="2">
    <source>
        <dbReference type="EMBL" id="CAF4558488.1"/>
    </source>
</evidence>
<evidence type="ECO:0000313" key="1">
    <source>
        <dbReference type="EMBL" id="CAF1643365.1"/>
    </source>
</evidence>
<dbReference type="Proteomes" id="UP000681722">
    <property type="component" value="Unassembled WGS sequence"/>
</dbReference>
<proteinExistence type="predicted"/>
<comment type="caution">
    <text evidence="1">The sequence shown here is derived from an EMBL/GenBank/DDBJ whole genome shotgun (WGS) entry which is preliminary data.</text>
</comment>